<evidence type="ECO:0000313" key="1">
    <source>
        <dbReference type="EMBL" id="PGH16770.1"/>
    </source>
</evidence>
<keyword evidence="2" id="KW-1185">Reference proteome</keyword>
<evidence type="ECO:0000313" key="2">
    <source>
        <dbReference type="Proteomes" id="UP000224634"/>
    </source>
</evidence>
<organism evidence="1 2">
    <name type="scientific">Polytolypa hystricis (strain UAMH7299)</name>
    <dbReference type="NCBI Taxonomy" id="1447883"/>
    <lineage>
        <taxon>Eukaryota</taxon>
        <taxon>Fungi</taxon>
        <taxon>Dikarya</taxon>
        <taxon>Ascomycota</taxon>
        <taxon>Pezizomycotina</taxon>
        <taxon>Eurotiomycetes</taxon>
        <taxon>Eurotiomycetidae</taxon>
        <taxon>Onygenales</taxon>
        <taxon>Onygenales incertae sedis</taxon>
        <taxon>Polytolypa</taxon>
    </lineage>
</organism>
<dbReference type="EMBL" id="PDNA01000071">
    <property type="protein sequence ID" value="PGH16770.1"/>
    <property type="molecule type" value="Genomic_DNA"/>
</dbReference>
<dbReference type="Proteomes" id="UP000224634">
    <property type="component" value="Unassembled WGS sequence"/>
</dbReference>
<name>A0A2B7Y6C5_POLH7</name>
<accession>A0A2B7Y6C5</accession>
<protein>
    <submittedName>
        <fullName evidence="1">Uncharacterized protein</fullName>
    </submittedName>
</protein>
<proteinExistence type="predicted"/>
<reference evidence="1 2" key="1">
    <citation type="submission" date="2017-10" db="EMBL/GenBank/DDBJ databases">
        <title>Comparative genomics in systemic dimorphic fungi from Ajellomycetaceae.</title>
        <authorList>
            <person name="Munoz J.F."/>
            <person name="Mcewen J.G."/>
            <person name="Clay O.K."/>
            <person name="Cuomo C.A."/>
        </authorList>
    </citation>
    <scope>NUCLEOTIDE SEQUENCE [LARGE SCALE GENOMIC DNA]</scope>
    <source>
        <strain evidence="1 2">UAMH7299</strain>
    </source>
</reference>
<comment type="caution">
    <text evidence="1">The sequence shown here is derived from an EMBL/GenBank/DDBJ whole genome shotgun (WGS) entry which is preliminary data.</text>
</comment>
<dbReference type="AlphaFoldDB" id="A0A2B7Y6C5"/>
<gene>
    <name evidence="1" type="ORF">AJ80_05085</name>
</gene>
<sequence length="92" mass="10013">MVCDARFILQKLEEQSLHGPLRAMDADRDAVELPQCNTLDGTVQQAVSEARFGAPTPSKSSSSEVLHGLWNAQFPGSDGEVDGRTHWNFEGA</sequence>